<gene>
    <name evidence="2" type="ORF">PSM36_2359</name>
</gene>
<sequence>MITRIRPTTHDDLPEVMEIYAIARDFMCSTGNVSQWTDGYPSVAFIKEEIDAGHSFVCENQEGELIGTFCFIIGDDPTYEKIYEGEWLNNDLYGTVHRIASSGKEKGIAEACFRWCFSQCNNIRVDTHRDNRVMQRILKKLGFTYCGIIYVSNGTERLAYQRIDMLSEIDGD</sequence>
<feature type="domain" description="N-acetyltransferase" evidence="1">
    <location>
        <begin position="4"/>
        <end position="144"/>
    </location>
</feature>
<dbReference type="Proteomes" id="UP000187464">
    <property type="component" value="Chromosome I"/>
</dbReference>
<accession>A0A1R3TC42</accession>
<reference evidence="2 3" key="1">
    <citation type="submission" date="2016-08" db="EMBL/GenBank/DDBJ databases">
        <authorList>
            <person name="Seilhamer J.J."/>
        </authorList>
    </citation>
    <scope>NUCLEOTIDE SEQUENCE [LARGE SCALE GENOMIC DNA]</scope>
    <source>
        <strain evidence="2">M3/6</strain>
    </source>
</reference>
<dbReference type="AlphaFoldDB" id="A0A1R3TC42"/>
<organism evidence="2 3">
    <name type="scientific">Proteiniphilum saccharofermentans</name>
    <dbReference type="NCBI Taxonomy" id="1642647"/>
    <lineage>
        <taxon>Bacteria</taxon>
        <taxon>Pseudomonadati</taxon>
        <taxon>Bacteroidota</taxon>
        <taxon>Bacteroidia</taxon>
        <taxon>Bacteroidales</taxon>
        <taxon>Dysgonomonadaceae</taxon>
        <taxon>Proteiniphilum</taxon>
    </lineage>
</organism>
<dbReference type="Gene3D" id="3.40.630.30">
    <property type="match status" value="1"/>
</dbReference>
<dbReference type="InterPro" id="IPR000182">
    <property type="entry name" value="GNAT_dom"/>
</dbReference>
<dbReference type="EMBL" id="LT605205">
    <property type="protein sequence ID" value="SCD21164.1"/>
    <property type="molecule type" value="Genomic_DNA"/>
</dbReference>
<proteinExistence type="predicted"/>
<evidence type="ECO:0000259" key="1">
    <source>
        <dbReference type="Pfam" id="PF13302"/>
    </source>
</evidence>
<evidence type="ECO:0000313" key="3">
    <source>
        <dbReference type="Proteomes" id="UP000187464"/>
    </source>
</evidence>
<protein>
    <submittedName>
        <fullName evidence="2">Acetyltransferase (GNAT) domain</fullName>
    </submittedName>
</protein>
<evidence type="ECO:0000313" key="2">
    <source>
        <dbReference type="EMBL" id="SCD21164.1"/>
    </source>
</evidence>
<keyword evidence="2" id="KW-0808">Transferase</keyword>
<dbReference type="InterPro" id="IPR016181">
    <property type="entry name" value="Acyl_CoA_acyltransferase"/>
</dbReference>
<name>A0A1R3TC42_9BACT</name>
<dbReference type="RefSeq" id="WP_076931026.1">
    <property type="nucleotide sequence ID" value="NZ_LT605205.1"/>
</dbReference>
<keyword evidence="3" id="KW-1185">Reference proteome</keyword>
<dbReference type="KEGG" id="psac:PSM36_2359"/>
<dbReference type="Pfam" id="PF13302">
    <property type="entry name" value="Acetyltransf_3"/>
    <property type="match status" value="1"/>
</dbReference>
<dbReference type="GO" id="GO:0016740">
    <property type="term" value="F:transferase activity"/>
    <property type="evidence" value="ECO:0007669"/>
    <property type="project" value="UniProtKB-KW"/>
</dbReference>
<dbReference type="STRING" id="1642647.PSM36_2359"/>
<dbReference type="SUPFAM" id="SSF55729">
    <property type="entry name" value="Acyl-CoA N-acyltransferases (Nat)"/>
    <property type="match status" value="1"/>
</dbReference>